<evidence type="ECO:0000256" key="5">
    <source>
        <dbReference type="ARBA" id="ARBA00022692"/>
    </source>
</evidence>
<evidence type="ECO:0000313" key="13">
    <source>
        <dbReference type="EMBL" id="GAA1426378.1"/>
    </source>
</evidence>
<comment type="function">
    <text evidence="9">Plays an essential role in type IV pili and type II pseudopili formation by proteolytically removing the leader sequence from substrate proteins and subsequently monomethylating the alpha-amino group of the newly exposed N-terminal phenylalanine.</text>
</comment>
<keyword evidence="9" id="KW-0378">Hydrolase</keyword>
<sequence>MIMIVAPVLAGGFGLLIGSFLNVVIFRVPAGRSIVSPPSACGGCGAGIRPFDNIPVLSWLLLGGRCRDCKVGISWRYPLVELLTGIVFAAVVLRFAPWNALEGTASEIIGALAVTLAFVMLAAVGVALAWIDIDTHRLPDVIVLPAYPVLAVLLIIAAAATGDWWALLRAGLGGAILLVAYFAMAFAYPKGMGLGDVKLAGLLGIALGWLGWGELAVGAFSPFLLGGLFAVALVVFKGAGRGSGIPFGPWMLGGTALAVLAGEPIWRGYLRLVGLE</sequence>
<dbReference type="EMBL" id="BAAAKK010000006">
    <property type="protein sequence ID" value="GAA1426378.1"/>
    <property type="molecule type" value="Genomic_DNA"/>
</dbReference>
<keyword evidence="14" id="KW-1185">Reference proteome</keyword>
<evidence type="ECO:0000256" key="4">
    <source>
        <dbReference type="ARBA" id="ARBA00022519"/>
    </source>
</evidence>
<feature type="transmembrane region" description="Helical" evidence="10">
    <location>
        <begin position="218"/>
        <end position="236"/>
    </location>
</feature>
<evidence type="ECO:0000256" key="1">
    <source>
        <dbReference type="ARBA" id="ARBA00004429"/>
    </source>
</evidence>
<keyword evidence="9" id="KW-0808">Transferase</keyword>
<dbReference type="Gene3D" id="1.20.120.1220">
    <property type="match status" value="1"/>
</dbReference>
<organism evidence="13 14">
    <name type="scientific">Agrococcus citreus</name>
    <dbReference type="NCBI Taxonomy" id="84643"/>
    <lineage>
        <taxon>Bacteria</taxon>
        <taxon>Bacillati</taxon>
        <taxon>Actinomycetota</taxon>
        <taxon>Actinomycetes</taxon>
        <taxon>Micrococcales</taxon>
        <taxon>Microbacteriaceae</taxon>
        <taxon>Agrococcus</taxon>
    </lineage>
</organism>
<evidence type="ECO:0000256" key="9">
    <source>
        <dbReference type="RuleBase" id="RU003794"/>
    </source>
</evidence>
<dbReference type="PRINTS" id="PR00864">
    <property type="entry name" value="PREPILNPTASE"/>
</dbReference>
<dbReference type="EC" id="2.1.1.-" evidence="9"/>
<keyword evidence="9" id="KW-0645">Protease</keyword>
<feature type="transmembrane region" description="Helical" evidence="10">
    <location>
        <begin position="195"/>
        <end position="212"/>
    </location>
</feature>
<gene>
    <name evidence="13" type="ORF">GCM10009640_27380</name>
</gene>
<accession>A0ABN1Z1T9</accession>
<dbReference type="Proteomes" id="UP001501266">
    <property type="component" value="Unassembled WGS sequence"/>
</dbReference>
<evidence type="ECO:0000256" key="3">
    <source>
        <dbReference type="ARBA" id="ARBA00022475"/>
    </source>
</evidence>
<evidence type="ECO:0000313" key="14">
    <source>
        <dbReference type="Proteomes" id="UP001501266"/>
    </source>
</evidence>
<evidence type="ECO:0000256" key="7">
    <source>
        <dbReference type="ARBA" id="ARBA00023136"/>
    </source>
</evidence>
<dbReference type="PANTHER" id="PTHR30487">
    <property type="entry name" value="TYPE 4 PREPILIN-LIKE PROTEINS LEADER PEPTIDE-PROCESSING ENZYME"/>
    <property type="match status" value="1"/>
</dbReference>
<comment type="subcellular location">
    <subcellularLocation>
        <location evidence="1">Cell inner membrane</location>
        <topology evidence="1">Multi-pass membrane protein</topology>
    </subcellularLocation>
    <subcellularLocation>
        <location evidence="9">Cell membrane</location>
        <topology evidence="9">Multi-pass membrane protein</topology>
    </subcellularLocation>
</comment>
<dbReference type="Pfam" id="PF01478">
    <property type="entry name" value="Peptidase_A24"/>
    <property type="match status" value="1"/>
</dbReference>
<dbReference type="InterPro" id="IPR050882">
    <property type="entry name" value="Prepilin_peptidase/N-MTase"/>
</dbReference>
<keyword evidence="9" id="KW-0511">Multifunctional enzyme</keyword>
<reference evidence="13 14" key="1">
    <citation type="journal article" date="2019" name="Int. J. Syst. Evol. Microbiol.">
        <title>The Global Catalogue of Microorganisms (GCM) 10K type strain sequencing project: providing services to taxonomists for standard genome sequencing and annotation.</title>
        <authorList>
            <consortium name="The Broad Institute Genomics Platform"/>
            <consortium name="The Broad Institute Genome Sequencing Center for Infectious Disease"/>
            <person name="Wu L."/>
            <person name="Ma J."/>
        </authorList>
    </citation>
    <scope>NUCLEOTIDE SEQUENCE [LARGE SCALE GENOMIC DNA]</scope>
    <source>
        <strain evidence="13 14">JCM 12398</strain>
    </source>
</reference>
<keyword evidence="4" id="KW-0997">Cell inner membrane</keyword>
<feature type="domain" description="Prepilin type IV endopeptidase peptidase" evidence="11">
    <location>
        <begin position="121"/>
        <end position="230"/>
    </location>
</feature>
<dbReference type="InterPro" id="IPR010627">
    <property type="entry name" value="Prepilin_pept_A24_N"/>
</dbReference>
<protein>
    <recommendedName>
        <fullName evidence="9">Prepilin leader peptidase/N-methyltransferase</fullName>
        <ecNumber evidence="9">2.1.1.-</ecNumber>
        <ecNumber evidence="9">3.4.23.43</ecNumber>
    </recommendedName>
</protein>
<dbReference type="InterPro" id="IPR014032">
    <property type="entry name" value="Peptidase_A24A_bac"/>
</dbReference>
<comment type="similarity">
    <text evidence="2 8">Belongs to the peptidase A24 family.</text>
</comment>
<feature type="transmembrane region" description="Helical" evidence="10">
    <location>
        <begin position="77"/>
        <end position="96"/>
    </location>
</feature>
<evidence type="ECO:0000256" key="2">
    <source>
        <dbReference type="ARBA" id="ARBA00005801"/>
    </source>
</evidence>
<evidence type="ECO:0000256" key="6">
    <source>
        <dbReference type="ARBA" id="ARBA00022989"/>
    </source>
</evidence>
<dbReference type="EC" id="3.4.23.43" evidence="9"/>
<keyword evidence="5 9" id="KW-0812">Transmembrane</keyword>
<proteinExistence type="inferred from homology"/>
<feature type="transmembrane region" description="Helical" evidence="10">
    <location>
        <begin position="248"/>
        <end position="266"/>
    </location>
</feature>
<dbReference type="Pfam" id="PF06750">
    <property type="entry name" value="A24_N_bact"/>
    <property type="match status" value="1"/>
</dbReference>
<feature type="transmembrane region" description="Helical" evidence="10">
    <location>
        <begin position="6"/>
        <end position="26"/>
    </location>
</feature>
<feature type="transmembrane region" description="Helical" evidence="10">
    <location>
        <begin position="166"/>
        <end position="188"/>
    </location>
</feature>
<feature type="transmembrane region" description="Helical" evidence="10">
    <location>
        <begin position="108"/>
        <end position="130"/>
    </location>
</feature>
<evidence type="ECO:0000259" key="11">
    <source>
        <dbReference type="Pfam" id="PF01478"/>
    </source>
</evidence>
<dbReference type="PANTHER" id="PTHR30487:SF0">
    <property type="entry name" value="PREPILIN LEADER PEPTIDASE_N-METHYLTRANSFERASE-RELATED"/>
    <property type="match status" value="1"/>
</dbReference>
<feature type="domain" description="Prepilin peptidase A24 N-terminal" evidence="12">
    <location>
        <begin position="13"/>
        <end position="95"/>
    </location>
</feature>
<keyword evidence="3" id="KW-1003">Cell membrane</keyword>
<evidence type="ECO:0000259" key="12">
    <source>
        <dbReference type="Pfam" id="PF06750"/>
    </source>
</evidence>
<comment type="caution">
    <text evidence="13">The sequence shown here is derived from an EMBL/GenBank/DDBJ whole genome shotgun (WGS) entry which is preliminary data.</text>
</comment>
<keyword evidence="9" id="KW-0489">Methyltransferase</keyword>
<name>A0ABN1Z1T9_9MICO</name>
<keyword evidence="7 10" id="KW-0472">Membrane</keyword>
<comment type="catalytic activity">
    <reaction evidence="9">
        <text>Typically cleaves a -Gly-|-Phe- bond to release an N-terminal, basic peptide of 5-8 residues from type IV prepilin, and then N-methylates the new N-terminal amino group, the methyl donor being S-adenosyl-L-methionine.</text>
        <dbReference type="EC" id="3.4.23.43"/>
    </reaction>
</comment>
<evidence type="ECO:0000256" key="10">
    <source>
        <dbReference type="SAM" id="Phobius"/>
    </source>
</evidence>
<keyword evidence="6 10" id="KW-1133">Transmembrane helix</keyword>
<evidence type="ECO:0000256" key="8">
    <source>
        <dbReference type="RuleBase" id="RU003793"/>
    </source>
</evidence>
<dbReference type="InterPro" id="IPR000045">
    <property type="entry name" value="Prepilin_IV_endopep_pep"/>
</dbReference>
<feature type="transmembrane region" description="Helical" evidence="10">
    <location>
        <begin position="142"/>
        <end position="160"/>
    </location>
</feature>